<keyword evidence="3" id="KW-0808">Transferase</keyword>
<dbReference type="SUPFAM" id="SSF53474">
    <property type="entry name" value="alpha/beta-Hydrolases"/>
    <property type="match status" value="1"/>
</dbReference>
<dbReference type="OrthoDB" id="9780765at2"/>
<name>A0A1N7RYI0_9BURK</name>
<sequence length="260" mass="28468">MPILTVNGVDLSVAIEGKGRPLLFLHGLGASGRVWSKEVESFKPYFKTVAIDARGHGESARPARYTLDDHIDDAAGVLDALGMRDVRVVGSSMGSYIAQGLATRDPARVHSLILVVPKCHGETSSSARLIAKRADEFNGMTHDEQQEYLLKLSYGPYASEPVKAAWISEERRFPLTSTEWASAAAALTGFDLRAALPRIKANTLVISGRYDRLNSVQDGQKCASLIADVEFVEMKRSGHFPNAEEPKLYITLLHEFLAGW</sequence>
<dbReference type="Pfam" id="PF00561">
    <property type="entry name" value="Abhydrolase_1"/>
    <property type="match status" value="1"/>
</dbReference>
<gene>
    <name evidence="3" type="ORF">BN2476_240031</name>
</gene>
<dbReference type="AlphaFoldDB" id="A0A1N7RYI0"/>
<accession>A0A1N7RYI0</accession>
<evidence type="ECO:0000313" key="4">
    <source>
        <dbReference type="Proteomes" id="UP000195569"/>
    </source>
</evidence>
<dbReference type="PRINTS" id="PR00412">
    <property type="entry name" value="EPOXHYDRLASE"/>
</dbReference>
<evidence type="ECO:0000256" key="1">
    <source>
        <dbReference type="ARBA" id="ARBA00022801"/>
    </source>
</evidence>
<dbReference type="PANTHER" id="PTHR43798">
    <property type="entry name" value="MONOACYLGLYCEROL LIPASE"/>
    <property type="match status" value="1"/>
</dbReference>
<reference evidence="3" key="1">
    <citation type="submission" date="2016-12" db="EMBL/GenBank/DDBJ databases">
        <authorList>
            <person name="Moulin L."/>
        </authorList>
    </citation>
    <scope>NUCLEOTIDE SEQUENCE [LARGE SCALE GENOMIC DNA]</scope>
    <source>
        <strain evidence="3">STM 7183</strain>
    </source>
</reference>
<dbReference type="GO" id="GO:0016787">
    <property type="term" value="F:hydrolase activity"/>
    <property type="evidence" value="ECO:0007669"/>
    <property type="project" value="UniProtKB-KW"/>
</dbReference>
<keyword evidence="1 3" id="KW-0378">Hydrolase</keyword>
<dbReference type="PRINTS" id="PR00111">
    <property type="entry name" value="ABHYDROLASE"/>
</dbReference>
<dbReference type="PANTHER" id="PTHR43798:SF31">
    <property type="entry name" value="AB HYDROLASE SUPERFAMILY PROTEIN YCLE"/>
    <property type="match status" value="1"/>
</dbReference>
<keyword evidence="4" id="KW-1185">Reference proteome</keyword>
<dbReference type="Gene3D" id="3.40.50.1820">
    <property type="entry name" value="alpha/beta hydrolase"/>
    <property type="match status" value="1"/>
</dbReference>
<dbReference type="EMBL" id="CYGY02000024">
    <property type="protein sequence ID" value="SIT40183.1"/>
    <property type="molecule type" value="Genomic_DNA"/>
</dbReference>
<keyword evidence="3" id="KW-0012">Acyltransferase</keyword>
<proteinExistence type="predicted"/>
<dbReference type="Proteomes" id="UP000195569">
    <property type="component" value="Unassembled WGS sequence"/>
</dbReference>
<dbReference type="InterPro" id="IPR000073">
    <property type="entry name" value="AB_hydrolase_1"/>
</dbReference>
<dbReference type="InterPro" id="IPR000639">
    <property type="entry name" value="Epox_hydrolase-like"/>
</dbReference>
<dbReference type="GO" id="GO:0016020">
    <property type="term" value="C:membrane"/>
    <property type="evidence" value="ECO:0007669"/>
    <property type="project" value="TreeGrafter"/>
</dbReference>
<feature type="domain" description="AB hydrolase-1" evidence="2">
    <location>
        <begin position="21"/>
        <end position="246"/>
    </location>
</feature>
<dbReference type="InterPro" id="IPR050266">
    <property type="entry name" value="AB_hydrolase_sf"/>
</dbReference>
<organism evidence="3 4">
    <name type="scientific">Paraburkholderia piptadeniae</name>
    <dbReference type="NCBI Taxonomy" id="1701573"/>
    <lineage>
        <taxon>Bacteria</taxon>
        <taxon>Pseudomonadati</taxon>
        <taxon>Pseudomonadota</taxon>
        <taxon>Betaproteobacteria</taxon>
        <taxon>Burkholderiales</taxon>
        <taxon>Burkholderiaceae</taxon>
        <taxon>Paraburkholderia</taxon>
    </lineage>
</organism>
<evidence type="ECO:0000313" key="3">
    <source>
        <dbReference type="EMBL" id="SIT40183.1"/>
    </source>
</evidence>
<dbReference type="GO" id="GO:0016746">
    <property type="term" value="F:acyltransferase activity"/>
    <property type="evidence" value="ECO:0007669"/>
    <property type="project" value="UniProtKB-KW"/>
</dbReference>
<dbReference type="InterPro" id="IPR029058">
    <property type="entry name" value="AB_hydrolase_fold"/>
</dbReference>
<comment type="caution">
    <text evidence="3">The sequence shown here is derived from an EMBL/GenBank/DDBJ whole genome shotgun (WGS) entry which is preliminary data.</text>
</comment>
<evidence type="ECO:0000259" key="2">
    <source>
        <dbReference type="Pfam" id="PF00561"/>
    </source>
</evidence>
<protein>
    <submittedName>
        <fullName evidence="3">Hydrolase or acyltransferase of alpha/beta superfamily</fullName>
    </submittedName>
</protein>